<evidence type="ECO:0000313" key="17">
    <source>
        <dbReference type="EMBL" id="JAQ08295.1"/>
    </source>
</evidence>
<feature type="transmembrane region" description="Helical" evidence="9">
    <location>
        <begin position="364"/>
        <end position="382"/>
    </location>
</feature>
<dbReference type="Pfam" id="PF01061">
    <property type="entry name" value="ABC2_membrane"/>
    <property type="match status" value="1"/>
</dbReference>
<evidence type="ECO:0000313" key="12">
    <source>
        <dbReference type="EMBL" id="JAG18491.1"/>
    </source>
</evidence>
<dbReference type="Pfam" id="PF00005">
    <property type="entry name" value="ABC_tran"/>
    <property type="match status" value="1"/>
</dbReference>
<keyword evidence="7 9" id="KW-1133">Transmembrane helix</keyword>
<dbReference type="InterPro" id="IPR003593">
    <property type="entry name" value="AAA+_ATPase"/>
</dbReference>
<dbReference type="GO" id="GO:0005886">
    <property type="term" value="C:plasma membrane"/>
    <property type="evidence" value="ECO:0007669"/>
    <property type="project" value="TreeGrafter"/>
</dbReference>
<evidence type="ECO:0000256" key="7">
    <source>
        <dbReference type="ARBA" id="ARBA00022989"/>
    </source>
</evidence>
<name>A0A0A9YIV2_LYGHE</name>
<evidence type="ECO:0000256" key="9">
    <source>
        <dbReference type="SAM" id="Phobius"/>
    </source>
</evidence>
<dbReference type="SUPFAM" id="SSF52540">
    <property type="entry name" value="P-loop containing nucleoside triphosphate hydrolases"/>
    <property type="match status" value="1"/>
</dbReference>
<keyword evidence="8 9" id="KW-0472">Membrane</keyword>
<evidence type="ECO:0000256" key="3">
    <source>
        <dbReference type="ARBA" id="ARBA00022448"/>
    </source>
</evidence>
<dbReference type="GO" id="GO:0005524">
    <property type="term" value="F:ATP binding"/>
    <property type="evidence" value="ECO:0007669"/>
    <property type="project" value="UniProtKB-KW"/>
</dbReference>
<gene>
    <name evidence="15" type="primary">Abcg1_0</name>
    <name evidence="11" type="synonym">Abcg1_10</name>
    <name evidence="12" type="synonym">Abcg1_11</name>
    <name evidence="18" type="synonym">Abcg1_5</name>
    <name evidence="14" type="synonym">Abcg1_8</name>
    <name evidence="13" type="synonym">Abcg1_9</name>
    <name evidence="14" type="ORF">CM83_77154</name>
    <name evidence="13" type="ORF">CM83_77155</name>
    <name evidence="11" type="ORF">CM83_77156</name>
    <name evidence="15" type="ORF">CM83_77157</name>
    <name evidence="12" type="ORF">CM83_77158</name>
    <name evidence="17" type="ORF">g.82420</name>
    <name evidence="18" type="ORF">g.82424</name>
</gene>
<evidence type="ECO:0000313" key="16">
    <source>
        <dbReference type="EMBL" id="JAG56685.1"/>
    </source>
</evidence>
<comment type="subcellular location">
    <subcellularLocation>
        <location evidence="1">Membrane</location>
        <topology evidence="1">Multi-pass membrane protein</topology>
    </subcellularLocation>
</comment>
<dbReference type="EMBL" id="GBHO01014141">
    <property type="protein sequence ID" value="JAG29463.1"/>
    <property type="molecule type" value="Transcribed_RNA"/>
</dbReference>
<evidence type="ECO:0000256" key="6">
    <source>
        <dbReference type="ARBA" id="ARBA00022840"/>
    </source>
</evidence>
<feature type="transmembrane region" description="Helical" evidence="9">
    <location>
        <begin position="394"/>
        <end position="416"/>
    </location>
</feature>
<dbReference type="Pfam" id="PF19055">
    <property type="entry name" value="ABC2_membrane_7"/>
    <property type="match status" value="1"/>
</dbReference>
<evidence type="ECO:0000256" key="1">
    <source>
        <dbReference type="ARBA" id="ARBA00004141"/>
    </source>
</evidence>
<dbReference type="GO" id="GO:0140359">
    <property type="term" value="F:ABC-type transporter activity"/>
    <property type="evidence" value="ECO:0007669"/>
    <property type="project" value="InterPro"/>
</dbReference>
<dbReference type="InterPro" id="IPR050352">
    <property type="entry name" value="ABCG_transporters"/>
</dbReference>
<dbReference type="EMBL" id="GDHC01003672">
    <property type="protein sequence ID" value="JAQ14957.1"/>
    <property type="molecule type" value="Transcribed_RNA"/>
</dbReference>
<dbReference type="EMBL" id="GBRD01009136">
    <property type="protein sequence ID" value="JAG56685.1"/>
    <property type="molecule type" value="Transcribed_RNA"/>
</dbReference>
<dbReference type="CDD" id="cd03213">
    <property type="entry name" value="ABCG_EPDR"/>
    <property type="match status" value="1"/>
</dbReference>
<reference evidence="17" key="4">
    <citation type="journal article" date="2016" name="Gigascience">
        <title>De novo construction of an expanded transcriptome assembly for the western tarnished plant bug, Lygus hesperus.</title>
        <authorList>
            <person name="Tassone E.E."/>
            <person name="Geib S.M."/>
            <person name="Hall B."/>
            <person name="Fabrick J.A."/>
            <person name="Brent C.S."/>
            <person name="Hull J.J."/>
        </authorList>
    </citation>
    <scope>NUCLEOTIDE SEQUENCE</scope>
</reference>
<feature type="transmembrane region" description="Helical" evidence="9">
    <location>
        <begin position="436"/>
        <end position="461"/>
    </location>
</feature>
<evidence type="ECO:0000313" key="11">
    <source>
        <dbReference type="EMBL" id="JAG01032.1"/>
    </source>
</evidence>
<dbReference type="PANTHER" id="PTHR48041:SF105">
    <property type="entry name" value="FI02074P"/>
    <property type="match status" value="1"/>
</dbReference>
<dbReference type="PROSITE" id="PS50893">
    <property type="entry name" value="ABC_TRANSPORTER_2"/>
    <property type="match status" value="1"/>
</dbReference>
<dbReference type="Gene3D" id="3.40.50.300">
    <property type="entry name" value="P-loop containing nucleotide triphosphate hydrolases"/>
    <property type="match status" value="1"/>
</dbReference>
<keyword evidence="4 9" id="KW-0812">Transmembrane</keyword>
<reference evidence="15" key="2">
    <citation type="submission" date="2014-07" db="EMBL/GenBank/DDBJ databases">
        <authorList>
            <person name="Hull J."/>
        </authorList>
    </citation>
    <scope>NUCLEOTIDE SEQUENCE</scope>
</reference>
<protein>
    <submittedName>
        <fullName evidence="15">ATP-binding cassette sub-family G member 1</fullName>
    </submittedName>
</protein>
<dbReference type="AlphaFoldDB" id="A0A0A9YIV2"/>
<comment type="similarity">
    <text evidence="2">Belongs to the ABC transporter superfamily. ABCG family. Eye pigment precursor importer (TC 3.A.1.204) subfamily.</text>
</comment>
<organism evidence="15">
    <name type="scientific">Lygus hesperus</name>
    <name type="common">Western plant bug</name>
    <dbReference type="NCBI Taxonomy" id="30085"/>
    <lineage>
        <taxon>Eukaryota</taxon>
        <taxon>Metazoa</taxon>
        <taxon>Ecdysozoa</taxon>
        <taxon>Arthropoda</taxon>
        <taxon>Hexapoda</taxon>
        <taxon>Insecta</taxon>
        <taxon>Pterygota</taxon>
        <taxon>Neoptera</taxon>
        <taxon>Paraneoptera</taxon>
        <taxon>Hemiptera</taxon>
        <taxon>Heteroptera</taxon>
        <taxon>Panheteroptera</taxon>
        <taxon>Cimicomorpha</taxon>
        <taxon>Miridae</taxon>
        <taxon>Mirini</taxon>
        <taxon>Lygus</taxon>
    </lineage>
</organism>
<reference evidence="16" key="3">
    <citation type="submission" date="2014-09" db="EMBL/GenBank/DDBJ databases">
        <authorList>
            <person name="Magalhaes I.L.F."/>
            <person name="Oliveira U."/>
            <person name="Santos F.R."/>
            <person name="Vidigal T.H.D.A."/>
            <person name="Brescovit A.D."/>
            <person name="Santos A.J."/>
        </authorList>
    </citation>
    <scope>NUCLEOTIDE SEQUENCE</scope>
</reference>
<dbReference type="EMBL" id="GDHC01010334">
    <property type="protein sequence ID" value="JAQ08295.1"/>
    <property type="molecule type" value="Transcribed_RNA"/>
</dbReference>
<dbReference type="InterPro" id="IPR003439">
    <property type="entry name" value="ABC_transporter-like_ATP-bd"/>
</dbReference>
<evidence type="ECO:0000313" key="18">
    <source>
        <dbReference type="EMBL" id="JAQ14957.1"/>
    </source>
</evidence>
<feature type="domain" description="ABC transporter" evidence="10">
    <location>
        <begin position="3"/>
        <end position="246"/>
    </location>
</feature>
<evidence type="ECO:0000313" key="14">
    <source>
        <dbReference type="EMBL" id="JAG29463.1"/>
    </source>
</evidence>
<keyword evidence="3" id="KW-0813">Transport</keyword>
<evidence type="ECO:0000256" key="2">
    <source>
        <dbReference type="ARBA" id="ARBA00005814"/>
    </source>
</evidence>
<evidence type="ECO:0000259" key="10">
    <source>
        <dbReference type="PROSITE" id="PS50893"/>
    </source>
</evidence>
<feature type="transmembrane region" description="Helical" evidence="9">
    <location>
        <begin position="473"/>
        <end position="496"/>
    </location>
</feature>
<dbReference type="EMBL" id="GBHO01042572">
    <property type="protein sequence ID" value="JAG01032.1"/>
    <property type="molecule type" value="Transcribed_RNA"/>
</dbReference>
<feature type="transmembrane region" description="Helical" evidence="9">
    <location>
        <begin position="502"/>
        <end position="520"/>
    </location>
</feature>
<dbReference type="InterPro" id="IPR043926">
    <property type="entry name" value="ABCG_dom"/>
</dbReference>
<evidence type="ECO:0000256" key="4">
    <source>
        <dbReference type="ARBA" id="ARBA00022692"/>
    </source>
</evidence>
<dbReference type="EMBL" id="GBHO01025113">
    <property type="protein sequence ID" value="JAG18491.1"/>
    <property type="molecule type" value="Transcribed_RNA"/>
</dbReference>
<dbReference type="PROSITE" id="PS00211">
    <property type="entry name" value="ABC_TRANSPORTER_1"/>
    <property type="match status" value="1"/>
</dbReference>
<sequence length="614" mass="68862">MDIEFEDLSFSARTNYLPWMKGEKKKILRTVSGRFRSGHLSGILGPSGAGKTCLLNSISGYNSVGVSGHLKTNGQPRDVNKFRKNSCYITQEDLLVPLLSLHELMSFAASLKLPTTFSGKQKRAVVEEVQTMLGLSECRATRTEKLSGGQKKRLSVALELINNPPILFLDEPTSGLDNVSSINLLQLLRTLAHQGRTIVCTIHQPSASMFSLFDHVFFLAAGKCVFQGATTELVPFLSNVGLSCPTTHNPADFIIELTEDDAVIQRLSDATGNGKKTFFSKTPNKIDFDRNHRTSDIPLVELRRDADMNSAPLIFNYGRIHDEFSKEGGLCSDGTVSFWTQFYTLLTRMLLQTSRNQIALQLQFWNHFGCALMFGLMFYNMAKDGNEFFNHMKFCIGVILFHTYTQCMIPILSYPFHVKLLKKEHFNQWYRLFPYYTALTCSTIPTIALFSMIFLTTVYALSGLPWQVERFGMFCLVGLSTAFIAEAMGLFIGAVFSVTNGTAVGPLTVAPFLGLAIYGFDFARDISFFMNVLVHTSFMRCGVVALIIIVFGMNREMLECSDPVYCHFQDPEVTLYYLDLVDSTPIPSLINMLGIYAVFRTALYLGLKWRLRTG</sequence>
<dbReference type="InterPro" id="IPR013525">
    <property type="entry name" value="ABC2_TM"/>
</dbReference>
<dbReference type="InterPro" id="IPR017871">
    <property type="entry name" value="ABC_transporter-like_CS"/>
</dbReference>
<reference evidence="15" key="1">
    <citation type="journal article" date="2014" name="PLoS ONE">
        <title>Transcriptome-Based Identification of ABC Transporters in the Western Tarnished Plant Bug Lygus hesperus.</title>
        <authorList>
            <person name="Hull J.J."/>
            <person name="Chaney K."/>
            <person name="Geib S.M."/>
            <person name="Fabrick J.A."/>
            <person name="Brent C.S."/>
            <person name="Walsh D."/>
            <person name="Lavine L.C."/>
        </authorList>
    </citation>
    <scope>NUCLEOTIDE SEQUENCE</scope>
</reference>
<keyword evidence="5" id="KW-0547">Nucleotide-binding</keyword>
<dbReference type="FunFam" id="3.40.50.300:FF:001077">
    <property type="entry name" value="Uncharacterized protein, isoform A"/>
    <property type="match status" value="1"/>
</dbReference>
<dbReference type="GO" id="GO:0016887">
    <property type="term" value="F:ATP hydrolysis activity"/>
    <property type="evidence" value="ECO:0007669"/>
    <property type="project" value="InterPro"/>
</dbReference>
<keyword evidence="6 15" id="KW-0067">ATP-binding</keyword>
<proteinExistence type="inferred from homology"/>
<dbReference type="InterPro" id="IPR027417">
    <property type="entry name" value="P-loop_NTPase"/>
</dbReference>
<evidence type="ECO:0000256" key="5">
    <source>
        <dbReference type="ARBA" id="ARBA00022741"/>
    </source>
</evidence>
<evidence type="ECO:0000313" key="13">
    <source>
        <dbReference type="EMBL" id="JAG29460.1"/>
    </source>
</evidence>
<feature type="transmembrane region" description="Helical" evidence="9">
    <location>
        <begin position="532"/>
        <end position="553"/>
    </location>
</feature>
<accession>A0A0A9YIV2</accession>
<dbReference type="EMBL" id="GBHO01014144">
    <property type="protein sequence ID" value="JAG29460.1"/>
    <property type="molecule type" value="Transcribed_RNA"/>
</dbReference>
<dbReference type="PANTHER" id="PTHR48041">
    <property type="entry name" value="ABC TRANSPORTER G FAMILY MEMBER 28"/>
    <property type="match status" value="1"/>
</dbReference>
<feature type="transmembrane region" description="Helical" evidence="9">
    <location>
        <begin position="586"/>
        <end position="607"/>
    </location>
</feature>
<evidence type="ECO:0000256" key="8">
    <source>
        <dbReference type="ARBA" id="ARBA00023136"/>
    </source>
</evidence>
<dbReference type="SMART" id="SM00382">
    <property type="entry name" value="AAA"/>
    <property type="match status" value="1"/>
</dbReference>
<dbReference type="EMBL" id="GBHO01014139">
    <property type="protein sequence ID" value="JAG29465.1"/>
    <property type="molecule type" value="Transcribed_RNA"/>
</dbReference>
<evidence type="ECO:0000313" key="15">
    <source>
        <dbReference type="EMBL" id="JAG29465.1"/>
    </source>
</evidence>